<keyword evidence="4" id="KW-0281">Fimbrium</keyword>
<dbReference type="Pfam" id="PF16970">
    <property type="entry name" value="FimA"/>
    <property type="match status" value="1"/>
</dbReference>
<gene>
    <name evidence="6" type="ORF">SAMN05192579_102136</name>
</gene>
<dbReference type="SUPFAM" id="SSF49401">
    <property type="entry name" value="Bacterial adhesins"/>
    <property type="match status" value="1"/>
</dbReference>
<dbReference type="InterPro" id="IPR039458">
    <property type="entry name" value="FimA-like"/>
</dbReference>
<dbReference type="GO" id="GO:0043709">
    <property type="term" value="P:cell adhesion involved in single-species biofilm formation"/>
    <property type="evidence" value="ECO:0007669"/>
    <property type="project" value="TreeGrafter"/>
</dbReference>
<accession>A0A1I3Z2B6</accession>
<dbReference type="RefSeq" id="WP_092701363.1">
    <property type="nucleotide sequence ID" value="NZ_FOSR01000002.1"/>
</dbReference>
<feature type="chain" id="PRO_5011510144" evidence="5">
    <location>
        <begin position="27"/>
        <end position="181"/>
    </location>
</feature>
<dbReference type="Proteomes" id="UP000198725">
    <property type="component" value="Unassembled WGS sequence"/>
</dbReference>
<dbReference type="GO" id="GO:0009289">
    <property type="term" value="C:pilus"/>
    <property type="evidence" value="ECO:0007669"/>
    <property type="project" value="UniProtKB-SubCell"/>
</dbReference>
<sequence>MNKLLLTSALVAAFGAAALAPQAANANDGTININGAVTGSTCTVKINGAAGPATITLPTVSTTALSAIGDTAGQTAFAINLSGCAGSPTATKASTFFENGPNVNAAGRLVNTGTATGVDVQLVNSDNSVITAGSAAPTTGAGVATITANAATLNYYARYYATGTVGAGSVASSVQFSVIYQ</sequence>
<evidence type="ECO:0000313" key="7">
    <source>
        <dbReference type="Proteomes" id="UP000198725"/>
    </source>
</evidence>
<evidence type="ECO:0000313" key="6">
    <source>
        <dbReference type="EMBL" id="SFK37656.1"/>
    </source>
</evidence>
<dbReference type="PANTHER" id="PTHR33420:SF3">
    <property type="entry name" value="FIMBRIAL SUBUNIT ELFA"/>
    <property type="match status" value="1"/>
</dbReference>
<dbReference type="PANTHER" id="PTHR33420">
    <property type="entry name" value="FIMBRIAL SUBUNIT ELFA-RELATED"/>
    <property type="match status" value="1"/>
</dbReference>
<organism evidence="6 7">
    <name type="scientific">Rhodanobacter glycinis</name>
    <dbReference type="NCBI Taxonomy" id="582702"/>
    <lineage>
        <taxon>Bacteria</taxon>
        <taxon>Pseudomonadati</taxon>
        <taxon>Pseudomonadota</taxon>
        <taxon>Gammaproteobacteria</taxon>
        <taxon>Lysobacterales</taxon>
        <taxon>Rhodanobacteraceae</taxon>
        <taxon>Rhodanobacter</taxon>
    </lineage>
</organism>
<evidence type="ECO:0000256" key="4">
    <source>
        <dbReference type="ARBA" id="ARBA00023263"/>
    </source>
</evidence>
<dbReference type="InterPro" id="IPR050263">
    <property type="entry name" value="Bact_Fimbrial_Adh_Pro"/>
</dbReference>
<evidence type="ECO:0000256" key="3">
    <source>
        <dbReference type="ARBA" id="ARBA00022729"/>
    </source>
</evidence>
<evidence type="ECO:0000256" key="2">
    <source>
        <dbReference type="ARBA" id="ARBA00006671"/>
    </source>
</evidence>
<dbReference type="InterPro" id="IPR008966">
    <property type="entry name" value="Adhesion_dom_sf"/>
</dbReference>
<name>A0A1I3Z2B6_9GAMM</name>
<reference evidence="7" key="1">
    <citation type="submission" date="2016-10" db="EMBL/GenBank/DDBJ databases">
        <authorList>
            <person name="Varghese N."/>
            <person name="Submissions S."/>
        </authorList>
    </citation>
    <scope>NUCLEOTIDE SEQUENCE [LARGE SCALE GENOMIC DNA]</scope>
    <source>
        <strain evidence="7">MO64</strain>
    </source>
</reference>
<proteinExistence type="inferred from homology"/>
<feature type="signal peptide" evidence="5">
    <location>
        <begin position="1"/>
        <end position="26"/>
    </location>
</feature>
<protein>
    <submittedName>
        <fullName evidence="6">Major type 1 subunit fimbrin (Pilin)</fullName>
    </submittedName>
</protein>
<comment type="subcellular location">
    <subcellularLocation>
        <location evidence="1">Fimbrium</location>
    </subcellularLocation>
</comment>
<dbReference type="EMBL" id="FOSR01000002">
    <property type="protein sequence ID" value="SFK37656.1"/>
    <property type="molecule type" value="Genomic_DNA"/>
</dbReference>
<dbReference type="Gene3D" id="2.60.40.1090">
    <property type="entry name" value="Fimbrial-type adhesion domain"/>
    <property type="match status" value="1"/>
</dbReference>
<dbReference type="AlphaFoldDB" id="A0A1I3Z2B6"/>
<keyword evidence="3 5" id="KW-0732">Signal</keyword>
<comment type="similarity">
    <text evidence="2">Belongs to the fimbrial protein family.</text>
</comment>
<evidence type="ECO:0000256" key="5">
    <source>
        <dbReference type="SAM" id="SignalP"/>
    </source>
</evidence>
<keyword evidence="7" id="KW-1185">Reference proteome</keyword>
<evidence type="ECO:0000256" key="1">
    <source>
        <dbReference type="ARBA" id="ARBA00004561"/>
    </source>
</evidence>
<dbReference type="InterPro" id="IPR036937">
    <property type="entry name" value="Adhesion_dom_fimbrial_sf"/>
</dbReference>